<comment type="similarity">
    <text evidence="5">Belongs to the FNT transporter (TC 1.A.16) family.</text>
</comment>
<dbReference type="PANTHER" id="PTHR30520:SF6">
    <property type="entry name" value="FORMATE_NITRATE FAMILY TRANSPORTER (EUROFUNG)"/>
    <property type="match status" value="1"/>
</dbReference>
<proteinExistence type="inferred from homology"/>
<dbReference type="PANTHER" id="PTHR30520">
    <property type="entry name" value="FORMATE TRANSPORTER-RELATED"/>
    <property type="match status" value="1"/>
</dbReference>
<feature type="transmembrane region" description="Helical" evidence="6">
    <location>
        <begin position="119"/>
        <end position="141"/>
    </location>
</feature>
<comment type="subcellular location">
    <subcellularLocation>
        <location evidence="1">Membrane</location>
        <topology evidence="1">Multi-pass membrane protein</topology>
    </subcellularLocation>
</comment>
<dbReference type="PROSITE" id="PS01006">
    <property type="entry name" value="FORMATE_NITRITE_TP_2"/>
    <property type="match status" value="1"/>
</dbReference>
<reference evidence="7 8" key="1">
    <citation type="journal article" date="2009" name="Stand. Genomic Sci.">
        <title>Complete genome sequence of Slackia heliotrinireducens type strain (RHS 1).</title>
        <authorList>
            <person name="Pukall R."/>
            <person name="Lapidus A."/>
            <person name="Nolan M."/>
            <person name="Copeland A."/>
            <person name="Glavina Del Rio T."/>
            <person name="Lucas S."/>
            <person name="Chen F."/>
            <person name="Tice H."/>
            <person name="Cheng J.F."/>
            <person name="Chertkov O."/>
            <person name="Bruce D."/>
            <person name="Goodwin L."/>
            <person name="Kuske C."/>
            <person name="Brettin T."/>
            <person name="Detter J.C."/>
            <person name="Han C."/>
            <person name="Pitluck S."/>
            <person name="Pati A."/>
            <person name="Mavrommatis K."/>
            <person name="Ivanova N."/>
            <person name="Ovchinnikova G."/>
            <person name="Chen A."/>
            <person name="Palaniappan K."/>
            <person name="Schneider S."/>
            <person name="Rohde M."/>
            <person name="Chain P."/>
            <person name="D'haeseleer P."/>
            <person name="Goker M."/>
            <person name="Bristow J."/>
            <person name="Eisen J.A."/>
            <person name="Markowitz V."/>
            <person name="Kyrpides N.C."/>
            <person name="Klenk H.P."/>
            <person name="Hugenholtz P."/>
        </authorList>
    </citation>
    <scope>NUCLEOTIDE SEQUENCE [LARGE SCALE GENOMIC DNA]</scope>
    <source>
        <strain evidence="8">ATCC 29202 / DSM 20476 / NCTC 11029 / RHS 1</strain>
    </source>
</reference>
<dbReference type="Gene3D" id="1.20.1080.10">
    <property type="entry name" value="Glycerol uptake facilitator protein"/>
    <property type="match status" value="1"/>
</dbReference>
<evidence type="ECO:0000256" key="3">
    <source>
        <dbReference type="ARBA" id="ARBA00022989"/>
    </source>
</evidence>
<dbReference type="RefSeq" id="WP_012799620.1">
    <property type="nucleotide sequence ID" value="NC_013165.1"/>
</dbReference>
<evidence type="ECO:0000313" key="8">
    <source>
        <dbReference type="Proteomes" id="UP000002026"/>
    </source>
</evidence>
<feature type="transmembrane region" description="Helical" evidence="6">
    <location>
        <begin position="202"/>
        <end position="223"/>
    </location>
</feature>
<dbReference type="Proteomes" id="UP000002026">
    <property type="component" value="Chromosome"/>
</dbReference>
<organism evidence="7 8">
    <name type="scientific">Slackia heliotrinireducens (strain ATCC 29202 / DSM 20476 / NCTC 11029 / RHS 1)</name>
    <name type="common">Peptococcus heliotrinreducens</name>
    <dbReference type="NCBI Taxonomy" id="471855"/>
    <lineage>
        <taxon>Bacteria</taxon>
        <taxon>Bacillati</taxon>
        <taxon>Actinomycetota</taxon>
        <taxon>Coriobacteriia</taxon>
        <taxon>Eggerthellales</taxon>
        <taxon>Eggerthellaceae</taxon>
        <taxon>Slackia</taxon>
    </lineage>
</organism>
<keyword evidence="8" id="KW-1185">Reference proteome</keyword>
<dbReference type="HOGENOM" id="CLU_036896_3_0_11"/>
<evidence type="ECO:0000256" key="4">
    <source>
        <dbReference type="ARBA" id="ARBA00023136"/>
    </source>
</evidence>
<protein>
    <submittedName>
        <fullName evidence="7">Formate/nitrite transporter family protein</fullName>
    </submittedName>
</protein>
<feature type="transmembrane region" description="Helical" evidence="6">
    <location>
        <begin position="74"/>
        <end position="107"/>
    </location>
</feature>
<dbReference type="EMBL" id="CP001684">
    <property type="protein sequence ID" value="ACV23522.1"/>
    <property type="molecule type" value="Genomic_DNA"/>
</dbReference>
<feature type="transmembrane region" description="Helical" evidence="6">
    <location>
        <begin position="260"/>
        <end position="282"/>
    </location>
</feature>
<keyword evidence="3 6" id="KW-1133">Transmembrane helix</keyword>
<dbReference type="InterPro" id="IPR000292">
    <property type="entry name" value="For/NO2_transpt"/>
</dbReference>
<evidence type="ECO:0000256" key="5">
    <source>
        <dbReference type="ARBA" id="ARBA00049660"/>
    </source>
</evidence>
<feature type="transmembrane region" description="Helical" evidence="6">
    <location>
        <begin position="42"/>
        <end position="62"/>
    </location>
</feature>
<evidence type="ECO:0000256" key="1">
    <source>
        <dbReference type="ARBA" id="ARBA00004141"/>
    </source>
</evidence>
<feature type="transmembrane region" description="Helical" evidence="6">
    <location>
        <begin position="170"/>
        <end position="190"/>
    </location>
</feature>
<dbReference type="GO" id="GO:0015499">
    <property type="term" value="F:formate transmembrane transporter activity"/>
    <property type="evidence" value="ECO:0007669"/>
    <property type="project" value="TreeGrafter"/>
</dbReference>
<dbReference type="PROSITE" id="PS01005">
    <property type="entry name" value="FORMATE_NITRITE_TP_1"/>
    <property type="match status" value="1"/>
</dbReference>
<sequence>MEGISAQDIAATKPDCRGAAALFAQAQNVAIGKTKLTPLSTFALAVMAGMLIATGATFMLLVKGDTNLGFAASQLLGGLCFSLGLLCVIIAGAELFTGNCLMVCAAADKKISWGAVLKNWGIVYVGNLVGSLLMVAILLGANYAGMAGGAVGDAMINVANSKISLSPSAIFFRGIMCNWLVCLAVWMGFAGRTVIDKVFTSIFPVMAFVACGFEHCVANMFFLPMGIAALNTVGYTGEIDPAKLDAIMQTVTAGGACYNIALATLGNIVGGAILVGMIYWVAYHKKA</sequence>
<dbReference type="GO" id="GO:0005886">
    <property type="term" value="C:plasma membrane"/>
    <property type="evidence" value="ECO:0007669"/>
    <property type="project" value="TreeGrafter"/>
</dbReference>
<gene>
    <name evidence="7" type="ordered locus">Shel_25150</name>
</gene>
<dbReference type="InterPro" id="IPR023271">
    <property type="entry name" value="Aquaporin-like"/>
</dbReference>
<dbReference type="AlphaFoldDB" id="C7N2L4"/>
<dbReference type="Pfam" id="PF01226">
    <property type="entry name" value="Form_Nir_trans"/>
    <property type="match status" value="1"/>
</dbReference>
<keyword evidence="4 6" id="KW-0472">Membrane</keyword>
<accession>C7N2L4</accession>
<dbReference type="KEGG" id="shi:Shel_25150"/>
<dbReference type="STRING" id="471855.Shel_25150"/>
<evidence type="ECO:0000256" key="2">
    <source>
        <dbReference type="ARBA" id="ARBA00022692"/>
    </source>
</evidence>
<dbReference type="eggNOG" id="COG2116">
    <property type="taxonomic scope" value="Bacteria"/>
</dbReference>
<evidence type="ECO:0000256" key="6">
    <source>
        <dbReference type="SAM" id="Phobius"/>
    </source>
</evidence>
<dbReference type="InterPro" id="IPR024002">
    <property type="entry name" value="For/NO2_transpt_CS"/>
</dbReference>
<evidence type="ECO:0000313" key="7">
    <source>
        <dbReference type="EMBL" id="ACV23522.1"/>
    </source>
</evidence>
<keyword evidence="2 6" id="KW-0812">Transmembrane</keyword>
<name>C7N2L4_SLAHD</name>